<accession>A0ABS7BLC4</accession>
<dbReference type="Proteomes" id="UP000759103">
    <property type="component" value="Unassembled WGS sequence"/>
</dbReference>
<sequence length="176" mass="19828">MTGARAQLLSGEQIIWEGRPFAGILFRSVDVFLVPFSFLWGGFALFWNASVWVTDAELSFKIFGLPFLLIGLYFIIGRFLAEMIIRRSTSIFITNRRVLIARGSKLKSLDIKRLPTIELDERSDGSGSIRFGVSGGLFSGQNSFGIWQPTFDSTPQLIRVPDARRVYELLQKEANS</sequence>
<feature type="transmembrane region" description="Helical" evidence="1">
    <location>
        <begin position="58"/>
        <end position="81"/>
    </location>
</feature>
<evidence type="ECO:0000313" key="3">
    <source>
        <dbReference type="Proteomes" id="UP000759103"/>
    </source>
</evidence>
<name>A0ABS7BLC4_9SPHN</name>
<comment type="caution">
    <text evidence="2">The sequence shown here is derived from an EMBL/GenBank/DDBJ whole genome shotgun (WGS) entry which is preliminary data.</text>
</comment>
<evidence type="ECO:0000256" key="1">
    <source>
        <dbReference type="SAM" id="Phobius"/>
    </source>
</evidence>
<organism evidence="2 3">
    <name type="scientific">Sphingomonas citri</name>
    <dbReference type="NCBI Taxonomy" id="2862499"/>
    <lineage>
        <taxon>Bacteria</taxon>
        <taxon>Pseudomonadati</taxon>
        <taxon>Pseudomonadota</taxon>
        <taxon>Alphaproteobacteria</taxon>
        <taxon>Sphingomonadales</taxon>
        <taxon>Sphingomonadaceae</taxon>
        <taxon>Sphingomonas</taxon>
    </lineage>
</organism>
<evidence type="ECO:0000313" key="2">
    <source>
        <dbReference type="EMBL" id="MBW6530411.1"/>
    </source>
</evidence>
<keyword evidence="3" id="KW-1185">Reference proteome</keyword>
<proteinExistence type="predicted"/>
<protein>
    <recommendedName>
        <fullName evidence="4">DUF304 domain-containing protein</fullName>
    </recommendedName>
</protein>
<feature type="transmembrane region" description="Helical" evidence="1">
    <location>
        <begin position="21"/>
        <end position="46"/>
    </location>
</feature>
<keyword evidence="1" id="KW-0472">Membrane</keyword>
<reference evidence="2 3" key="1">
    <citation type="submission" date="2021-07" db="EMBL/GenBank/DDBJ databases">
        <title>Sphingomonas sp.</title>
        <authorList>
            <person name="Feng G."/>
            <person name="Li J."/>
            <person name="Pan M."/>
        </authorList>
    </citation>
    <scope>NUCLEOTIDE SEQUENCE [LARGE SCALE GENOMIC DNA]</scope>
    <source>
        <strain evidence="2 3">RRHST34</strain>
    </source>
</reference>
<dbReference type="RefSeq" id="WP_219747776.1">
    <property type="nucleotide sequence ID" value="NZ_JAHXZN010000001.1"/>
</dbReference>
<dbReference type="EMBL" id="JAHXZN010000001">
    <property type="protein sequence ID" value="MBW6530411.1"/>
    <property type="molecule type" value="Genomic_DNA"/>
</dbReference>
<gene>
    <name evidence="2" type="ORF">KZ820_06660</name>
</gene>
<keyword evidence="1" id="KW-1133">Transmembrane helix</keyword>
<keyword evidence="1" id="KW-0812">Transmembrane</keyword>
<evidence type="ECO:0008006" key="4">
    <source>
        <dbReference type="Google" id="ProtNLM"/>
    </source>
</evidence>